<dbReference type="InterPro" id="IPR038129">
    <property type="entry name" value="Nanos_sf"/>
</dbReference>
<evidence type="ECO:0000256" key="6">
    <source>
        <dbReference type="ARBA" id="ARBA00022845"/>
    </source>
</evidence>
<keyword evidence="7 8" id="KW-0694">RNA-binding</keyword>
<dbReference type="AlphaFoldDB" id="A0A084VIZ4"/>
<evidence type="ECO:0000256" key="7">
    <source>
        <dbReference type="ARBA" id="ARBA00022884"/>
    </source>
</evidence>
<accession>A0A084VIZ4</accession>
<name>A0A084VIZ4_ANOSI</name>
<comment type="similarity">
    <text evidence="8">Belongs to the nanos family.</text>
</comment>
<evidence type="ECO:0000256" key="8">
    <source>
        <dbReference type="PROSITE-ProRule" id="PRU00855"/>
    </source>
</evidence>
<dbReference type="GO" id="GO:0003723">
    <property type="term" value="F:RNA binding"/>
    <property type="evidence" value="ECO:0007669"/>
    <property type="project" value="UniProtKB-UniRule"/>
</dbReference>
<sequence>MPLPHGNTAGCEKFIPADNLHLQLNIAAMAREIAPPLRNMKKIREDFRMNGYNDVAYDHNIPPLARNAVGYRNPFENRALQKNKTEQNAGRTTRKKFQTTEDFCVFCRNNGENPILYNSHRCKNERGLVSCPVLQALVCPYCKATGPVAHTIKYCPNKPIITPAYCEAMEQQKWKHQKYIVPQLRGVKEKRDDFRNNYQNDLEYDRNFPPLPKSAPYYKNPSKKPLKQKREYFRNNGHKNFAYKRSFPPLSKRAAHGYKNPPKKPLEGKTHKTSGRALRNEDQTRKHFCYYCFRYGHWCWDGRGLVCCPALQAIACHYCKATGKRAHTAKYCPKRIYDQQGTYDGKYNKAKKY</sequence>
<dbReference type="GO" id="GO:0006417">
    <property type="term" value="P:regulation of translation"/>
    <property type="evidence" value="ECO:0007669"/>
    <property type="project" value="UniProtKB-UniRule"/>
</dbReference>
<dbReference type="PANTHER" id="PTHR12887">
    <property type="entry name" value="NANOS PROTEIN"/>
    <property type="match status" value="1"/>
</dbReference>
<evidence type="ECO:0000256" key="4">
    <source>
        <dbReference type="ARBA" id="ARBA00022771"/>
    </source>
</evidence>
<reference evidence="11 13" key="1">
    <citation type="journal article" date="2014" name="BMC Genomics">
        <title>Genome sequence of Anopheles sinensis provides insight into genetics basis of mosquito competence for malaria parasites.</title>
        <authorList>
            <person name="Zhou D."/>
            <person name="Zhang D."/>
            <person name="Ding G."/>
            <person name="Shi L."/>
            <person name="Hou Q."/>
            <person name="Ye Y."/>
            <person name="Xu Y."/>
            <person name="Zhou H."/>
            <person name="Xiong C."/>
            <person name="Li S."/>
            <person name="Yu J."/>
            <person name="Hong S."/>
            <person name="Yu X."/>
            <person name="Zou P."/>
            <person name="Chen C."/>
            <person name="Chang X."/>
            <person name="Wang W."/>
            <person name="Lv Y."/>
            <person name="Sun Y."/>
            <person name="Ma L."/>
            <person name="Shen B."/>
            <person name="Zhu C."/>
        </authorList>
    </citation>
    <scope>NUCLEOTIDE SEQUENCE [LARGE SCALE GENOMIC DNA]</scope>
</reference>
<keyword evidence="2" id="KW-0963">Cytoplasm</keyword>
<dbReference type="GO" id="GO:0005737">
    <property type="term" value="C:cytoplasm"/>
    <property type="evidence" value="ECO:0007669"/>
    <property type="project" value="UniProtKB-SubCell"/>
</dbReference>
<dbReference type="InterPro" id="IPR024161">
    <property type="entry name" value="Znf_nanos-typ"/>
</dbReference>
<dbReference type="OrthoDB" id="10010129at2759"/>
<proteinExistence type="inferred from homology"/>
<keyword evidence="13" id="KW-1185">Reference proteome</keyword>
<evidence type="ECO:0000256" key="3">
    <source>
        <dbReference type="ARBA" id="ARBA00022723"/>
    </source>
</evidence>
<evidence type="ECO:0000313" key="11">
    <source>
        <dbReference type="EMBL" id="KFB37938.1"/>
    </source>
</evidence>
<comment type="subcellular location">
    <subcellularLocation>
        <location evidence="1">Cytoplasm</location>
    </subcellularLocation>
</comment>
<dbReference type="EMBL" id="ATLV01013417">
    <property type="status" value="NOT_ANNOTATED_CDS"/>
    <property type="molecule type" value="Genomic_DNA"/>
</dbReference>
<organism evidence="11">
    <name type="scientific">Anopheles sinensis</name>
    <name type="common">Mosquito</name>
    <dbReference type="NCBI Taxonomy" id="74873"/>
    <lineage>
        <taxon>Eukaryota</taxon>
        <taxon>Metazoa</taxon>
        <taxon>Ecdysozoa</taxon>
        <taxon>Arthropoda</taxon>
        <taxon>Hexapoda</taxon>
        <taxon>Insecta</taxon>
        <taxon>Pterygota</taxon>
        <taxon>Neoptera</taxon>
        <taxon>Endopterygota</taxon>
        <taxon>Diptera</taxon>
        <taxon>Nematocera</taxon>
        <taxon>Culicoidea</taxon>
        <taxon>Culicidae</taxon>
        <taxon>Anophelinae</taxon>
        <taxon>Anopheles</taxon>
    </lineage>
</organism>
<evidence type="ECO:0000256" key="5">
    <source>
        <dbReference type="ARBA" id="ARBA00022833"/>
    </source>
</evidence>
<feature type="domain" description="Nanos-type" evidence="10">
    <location>
        <begin position="288"/>
        <end position="334"/>
    </location>
</feature>
<feature type="domain" description="Nanos-type" evidence="10">
    <location>
        <begin position="103"/>
        <end position="157"/>
    </location>
</feature>
<keyword evidence="4 8" id="KW-0863">Zinc-finger</keyword>
<evidence type="ECO:0000313" key="12">
    <source>
        <dbReference type="EnsemblMetazoa" id="ASIC005106-PA"/>
    </source>
</evidence>
<reference evidence="12" key="2">
    <citation type="submission" date="2020-05" db="UniProtKB">
        <authorList>
            <consortium name="EnsemblMetazoa"/>
        </authorList>
    </citation>
    <scope>IDENTIFICATION</scope>
</reference>
<evidence type="ECO:0000256" key="2">
    <source>
        <dbReference type="ARBA" id="ARBA00022490"/>
    </source>
</evidence>
<dbReference type="VEuPathDB" id="VectorBase:ASIC005106"/>
<keyword evidence="3" id="KW-0479">Metal-binding</keyword>
<dbReference type="Pfam" id="PF05741">
    <property type="entry name" value="zf-nanos"/>
    <property type="match status" value="2"/>
</dbReference>
<dbReference type="InterPro" id="IPR008705">
    <property type="entry name" value="Nanos/Xcar2"/>
</dbReference>
<feature type="region of interest" description="Disordered" evidence="9">
    <location>
        <begin position="253"/>
        <end position="276"/>
    </location>
</feature>
<evidence type="ECO:0000313" key="13">
    <source>
        <dbReference type="Proteomes" id="UP000030765"/>
    </source>
</evidence>
<gene>
    <name evidence="11" type="ORF">ZHAS_00005106</name>
</gene>
<dbReference type="STRING" id="74873.A0A084VIZ4"/>
<evidence type="ECO:0000256" key="1">
    <source>
        <dbReference type="ARBA" id="ARBA00004496"/>
    </source>
</evidence>
<protein>
    <submittedName>
        <fullName evidence="11">AGAP006098-PA-like protein</fullName>
    </submittedName>
</protein>
<evidence type="ECO:0000259" key="10">
    <source>
        <dbReference type="PROSITE" id="PS51522"/>
    </source>
</evidence>
<dbReference type="GO" id="GO:0008270">
    <property type="term" value="F:zinc ion binding"/>
    <property type="evidence" value="ECO:0007669"/>
    <property type="project" value="UniProtKB-KW"/>
</dbReference>
<evidence type="ECO:0000256" key="9">
    <source>
        <dbReference type="SAM" id="MobiDB-lite"/>
    </source>
</evidence>
<dbReference type="VEuPathDB" id="VectorBase:ASIS006443"/>
<keyword evidence="6 8" id="KW-0810">Translation regulation</keyword>
<dbReference type="PROSITE" id="PS51522">
    <property type="entry name" value="ZF_NANOS"/>
    <property type="match status" value="2"/>
</dbReference>
<dbReference type="EnsemblMetazoa" id="ASIC005106-RA">
    <property type="protein sequence ID" value="ASIC005106-PA"/>
    <property type="gene ID" value="ASIC005106"/>
</dbReference>
<dbReference type="Proteomes" id="UP000030765">
    <property type="component" value="Unassembled WGS sequence"/>
</dbReference>
<keyword evidence="5" id="KW-0862">Zinc</keyword>
<dbReference type="Gene3D" id="4.10.60.30">
    <property type="entry name" value="Nanos, RNA-binding domain"/>
    <property type="match status" value="2"/>
</dbReference>
<dbReference type="EMBL" id="KE524855">
    <property type="protein sequence ID" value="KFB37938.1"/>
    <property type="molecule type" value="Genomic_DNA"/>
</dbReference>